<evidence type="ECO:0000313" key="3">
    <source>
        <dbReference type="Proteomes" id="UP001597283"/>
    </source>
</evidence>
<comment type="caution">
    <text evidence="2">The sequence shown here is derived from an EMBL/GenBank/DDBJ whole genome shotgun (WGS) entry which is preliminary data.</text>
</comment>
<dbReference type="Proteomes" id="UP001597283">
    <property type="component" value="Unassembled WGS sequence"/>
</dbReference>
<dbReference type="InterPro" id="IPR002591">
    <property type="entry name" value="Phosphodiest/P_Trfase"/>
</dbReference>
<accession>A0ABW4N8Q9</accession>
<dbReference type="InterPro" id="IPR017850">
    <property type="entry name" value="Alkaline_phosphatase_core_sf"/>
</dbReference>
<evidence type="ECO:0000256" key="1">
    <source>
        <dbReference type="SAM" id="SignalP"/>
    </source>
</evidence>
<keyword evidence="3" id="KW-1185">Reference proteome</keyword>
<dbReference type="PANTHER" id="PTHR10151:SF120">
    <property type="entry name" value="BIS(5'-ADENOSYL)-TRIPHOSPHATASE"/>
    <property type="match status" value="1"/>
</dbReference>
<protein>
    <submittedName>
        <fullName evidence="2">Ectonucleotide pyrophosphatase/phosphodiesterase</fullName>
    </submittedName>
</protein>
<dbReference type="Gene3D" id="3.30.1360.180">
    <property type="match status" value="1"/>
</dbReference>
<proteinExistence type="predicted"/>
<reference evidence="3" key="1">
    <citation type="journal article" date="2019" name="Int. J. Syst. Evol. Microbiol.">
        <title>The Global Catalogue of Microorganisms (GCM) 10K type strain sequencing project: providing services to taxonomists for standard genome sequencing and annotation.</title>
        <authorList>
            <consortium name="The Broad Institute Genomics Platform"/>
            <consortium name="The Broad Institute Genome Sequencing Center for Infectious Disease"/>
            <person name="Wu L."/>
            <person name="Ma J."/>
        </authorList>
    </citation>
    <scope>NUCLEOTIDE SEQUENCE [LARGE SCALE GENOMIC DNA]</scope>
    <source>
        <strain evidence="3">Q85</strain>
    </source>
</reference>
<evidence type="ECO:0000313" key="2">
    <source>
        <dbReference type="EMBL" id="MFD1786253.1"/>
    </source>
</evidence>
<dbReference type="Pfam" id="PF01663">
    <property type="entry name" value="Phosphodiest"/>
    <property type="match status" value="1"/>
</dbReference>
<organism evidence="2 3">
    <name type="scientific">Sphingomonas floccifaciens</name>
    <dbReference type="NCBI Taxonomy" id="1844115"/>
    <lineage>
        <taxon>Bacteria</taxon>
        <taxon>Pseudomonadati</taxon>
        <taxon>Pseudomonadota</taxon>
        <taxon>Alphaproteobacteria</taxon>
        <taxon>Sphingomonadales</taxon>
        <taxon>Sphingomonadaceae</taxon>
        <taxon>Sphingomonas</taxon>
    </lineage>
</organism>
<dbReference type="PROSITE" id="PS51257">
    <property type="entry name" value="PROKAR_LIPOPROTEIN"/>
    <property type="match status" value="1"/>
</dbReference>
<sequence length="429" mass="46611">MRSPILLAGLAVLSLGACTTVPSARTETARPFLPAAVPADAAVRAPVTILVSIDGFRPDYLDRGITPNLSRLAANGTRAAMRPSFPSKTFPNHWAIVTGLRPDRNGIVSNNMEDPAGKREKFTMATDDPWWWNAASPLWIDAEAAGIRSAAMFWPGASVAFGGVREDEWPNDVIGGRRPDDWTPYGEAVDDHQRVDTVIDWLRRPAATRPGFLTLYFDEVDTMGHRYGPDDARTNDAIGRVDRAIGHLTAELAALGQPANIVVVSDHGMTPVTKDQVIPLAELASEADGRAVETGVFASFQPVKGREAALAASLSRPRAHVRCWPKAQIPARFYYGSNPRIPAWFCLADPGWRIMAKPPTRPTGGEHGYDHDAPDMRAIFIASGPAFASGRTLPVFDNVDVYALIRRVLGMPQVADRDGTLAPVERALR</sequence>
<dbReference type="SUPFAM" id="SSF53649">
    <property type="entry name" value="Alkaline phosphatase-like"/>
    <property type="match status" value="1"/>
</dbReference>
<keyword evidence="1" id="KW-0732">Signal</keyword>
<dbReference type="RefSeq" id="WP_380938056.1">
    <property type="nucleotide sequence ID" value="NZ_JBHUFC010000001.1"/>
</dbReference>
<feature type="signal peptide" evidence="1">
    <location>
        <begin position="1"/>
        <end position="19"/>
    </location>
</feature>
<name>A0ABW4N8Q9_9SPHN</name>
<dbReference type="CDD" id="cd16018">
    <property type="entry name" value="Enpp"/>
    <property type="match status" value="1"/>
</dbReference>
<dbReference type="EMBL" id="JBHUFC010000001">
    <property type="protein sequence ID" value="MFD1786253.1"/>
    <property type="molecule type" value="Genomic_DNA"/>
</dbReference>
<dbReference type="Gene3D" id="3.40.720.10">
    <property type="entry name" value="Alkaline Phosphatase, subunit A"/>
    <property type="match status" value="1"/>
</dbReference>
<feature type="chain" id="PRO_5046715391" evidence="1">
    <location>
        <begin position="20"/>
        <end position="429"/>
    </location>
</feature>
<gene>
    <name evidence="2" type="ORF">ACFSC3_01585</name>
</gene>
<dbReference type="PANTHER" id="PTHR10151">
    <property type="entry name" value="ECTONUCLEOTIDE PYROPHOSPHATASE/PHOSPHODIESTERASE"/>
    <property type="match status" value="1"/>
</dbReference>